<evidence type="ECO:0000313" key="1">
    <source>
        <dbReference type="EMBL" id="CAG9978697.1"/>
    </source>
</evidence>
<reference evidence="2" key="1">
    <citation type="submission" date="2019-06" db="EMBL/GenBank/DDBJ databases">
        <authorList>
            <person name="Broberg M."/>
        </authorList>
    </citation>
    <scope>NUCLEOTIDE SEQUENCE [LARGE SCALE GENOMIC DNA]</scope>
</reference>
<sequence>MAVPGIVHRLVQPKDNSAPLLPDAVLAPPGIVPGIEGFLVFESQDDLTPKYNTTYFISDIRPVVESSSYFKEDANKNGDQLASLAWEVASFIHGRDTVQQKELTPEPHLLPSPPAIGSTLVSNGNTPADGWDQDYNDWYNKEHSAALSLVPGWNNCRRYKHEKAYGGADYASWYGWNYYDAKNGLYGPEWQASMTPWREKVRGHGRKPNLRRVWKVIRN</sequence>
<keyword evidence="2" id="KW-1185">Reference proteome</keyword>
<protein>
    <submittedName>
        <fullName evidence="1">Uncharacterized protein</fullName>
    </submittedName>
</protein>
<organism evidence="1 2">
    <name type="scientific">Clonostachys byssicola</name>
    <dbReference type="NCBI Taxonomy" id="160290"/>
    <lineage>
        <taxon>Eukaryota</taxon>
        <taxon>Fungi</taxon>
        <taxon>Dikarya</taxon>
        <taxon>Ascomycota</taxon>
        <taxon>Pezizomycotina</taxon>
        <taxon>Sordariomycetes</taxon>
        <taxon>Hypocreomycetidae</taxon>
        <taxon>Hypocreales</taxon>
        <taxon>Bionectriaceae</taxon>
        <taxon>Clonostachys</taxon>
    </lineage>
</organism>
<dbReference type="EMBL" id="CABFNO020001300">
    <property type="protein sequence ID" value="CAG9978697.1"/>
    <property type="molecule type" value="Genomic_DNA"/>
</dbReference>
<evidence type="ECO:0000313" key="2">
    <source>
        <dbReference type="Proteomes" id="UP000754883"/>
    </source>
</evidence>
<dbReference type="Proteomes" id="UP000754883">
    <property type="component" value="Unassembled WGS sequence"/>
</dbReference>
<dbReference type="AlphaFoldDB" id="A0A9N9XXH8"/>
<proteinExistence type="predicted"/>
<dbReference type="OrthoDB" id="2851338at2759"/>
<comment type="caution">
    <text evidence="1">The sequence shown here is derived from an EMBL/GenBank/DDBJ whole genome shotgun (WGS) entry which is preliminary data.</text>
</comment>
<gene>
    <name evidence="1" type="ORF">CBYS24578_00009347</name>
</gene>
<accession>A0A9N9XXH8</accession>
<reference evidence="1 2" key="2">
    <citation type="submission" date="2021-10" db="EMBL/GenBank/DDBJ databases">
        <authorList>
            <person name="Piombo E."/>
        </authorList>
    </citation>
    <scope>NUCLEOTIDE SEQUENCE [LARGE SCALE GENOMIC DNA]</scope>
</reference>
<name>A0A9N9XXH8_9HYPO</name>